<dbReference type="EMBL" id="CASHTH010001220">
    <property type="protein sequence ID" value="CAI8012834.1"/>
    <property type="molecule type" value="Genomic_DNA"/>
</dbReference>
<dbReference type="PANTHER" id="PTHR43227">
    <property type="entry name" value="BLL4140 PROTEIN"/>
    <property type="match status" value="1"/>
</dbReference>
<accession>A0AA35W9Z3</accession>
<proteinExistence type="predicted"/>
<evidence type="ECO:0000313" key="8">
    <source>
        <dbReference type="EMBL" id="CAI8012834.1"/>
    </source>
</evidence>
<reference evidence="8" key="1">
    <citation type="submission" date="2023-03" db="EMBL/GenBank/DDBJ databases">
        <authorList>
            <person name="Steffen K."/>
            <person name="Cardenas P."/>
        </authorList>
    </citation>
    <scope>NUCLEOTIDE SEQUENCE</scope>
</reference>
<dbReference type="Gene3D" id="1.10.3720.10">
    <property type="entry name" value="MetI-like"/>
    <property type="match status" value="1"/>
</dbReference>
<evidence type="ECO:0000256" key="6">
    <source>
        <dbReference type="ARBA" id="ARBA00023136"/>
    </source>
</evidence>
<keyword evidence="5 7" id="KW-1133">Transmembrane helix</keyword>
<evidence type="ECO:0000313" key="9">
    <source>
        <dbReference type="Proteomes" id="UP001174909"/>
    </source>
</evidence>
<name>A0AA35W9Z3_GEOBA</name>
<comment type="caution">
    <text evidence="8">The sequence shown here is derived from an EMBL/GenBank/DDBJ whole genome shotgun (WGS) entry which is preliminary data.</text>
</comment>
<dbReference type="InterPro" id="IPR035906">
    <property type="entry name" value="MetI-like_sf"/>
</dbReference>
<dbReference type="AlphaFoldDB" id="A0AA35W9Z3"/>
<sequence length="128" mass="14419">MTQPPTLASTTGDAPATDPRALRRIHRRPDPGARAAHAQFYVLLVPAVALLIVFKYMPMYGVGIAFVDYNIVKGILGSTWNNFKWFSWVFNDYFFWRVLRNTVILSLLRLAIGFPAPIILALLLNEVA</sequence>
<dbReference type="Proteomes" id="UP001174909">
    <property type="component" value="Unassembled WGS sequence"/>
</dbReference>
<evidence type="ECO:0000256" key="4">
    <source>
        <dbReference type="ARBA" id="ARBA00022692"/>
    </source>
</evidence>
<dbReference type="SUPFAM" id="SSF161098">
    <property type="entry name" value="MetI-like"/>
    <property type="match status" value="1"/>
</dbReference>
<keyword evidence="4 7" id="KW-0812">Transmembrane</keyword>
<evidence type="ECO:0000256" key="3">
    <source>
        <dbReference type="ARBA" id="ARBA00022475"/>
    </source>
</evidence>
<keyword evidence="6 7" id="KW-0472">Membrane</keyword>
<feature type="transmembrane region" description="Helical" evidence="7">
    <location>
        <begin position="38"/>
        <end position="57"/>
    </location>
</feature>
<evidence type="ECO:0000256" key="2">
    <source>
        <dbReference type="ARBA" id="ARBA00022448"/>
    </source>
</evidence>
<organism evidence="8 9">
    <name type="scientific">Geodia barretti</name>
    <name type="common">Barrett's horny sponge</name>
    <dbReference type="NCBI Taxonomy" id="519541"/>
    <lineage>
        <taxon>Eukaryota</taxon>
        <taxon>Metazoa</taxon>
        <taxon>Porifera</taxon>
        <taxon>Demospongiae</taxon>
        <taxon>Heteroscleromorpha</taxon>
        <taxon>Tetractinellida</taxon>
        <taxon>Astrophorina</taxon>
        <taxon>Geodiidae</taxon>
        <taxon>Geodia</taxon>
    </lineage>
</organism>
<keyword evidence="9" id="KW-1185">Reference proteome</keyword>
<dbReference type="PANTHER" id="PTHR43227:SF11">
    <property type="entry name" value="BLL4140 PROTEIN"/>
    <property type="match status" value="1"/>
</dbReference>
<keyword evidence="2" id="KW-0813">Transport</keyword>
<comment type="subcellular location">
    <subcellularLocation>
        <location evidence="1">Cell membrane</location>
        <topology evidence="1">Multi-pass membrane protein</topology>
    </subcellularLocation>
</comment>
<dbReference type="GO" id="GO:0005886">
    <property type="term" value="C:plasma membrane"/>
    <property type="evidence" value="ECO:0007669"/>
    <property type="project" value="UniProtKB-SubCell"/>
</dbReference>
<feature type="transmembrane region" description="Helical" evidence="7">
    <location>
        <begin position="103"/>
        <end position="124"/>
    </location>
</feature>
<dbReference type="InterPro" id="IPR050809">
    <property type="entry name" value="UgpAE/MalFG_permease"/>
</dbReference>
<keyword evidence="3" id="KW-1003">Cell membrane</keyword>
<evidence type="ECO:0000256" key="1">
    <source>
        <dbReference type="ARBA" id="ARBA00004651"/>
    </source>
</evidence>
<gene>
    <name evidence="8" type="ORF">GBAR_LOCUS8198</name>
</gene>
<protein>
    <submittedName>
        <fullName evidence="8">Uncharacterized multiple-sugar transport system permease YteP</fullName>
    </submittedName>
</protein>
<evidence type="ECO:0000256" key="5">
    <source>
        <dbReference type="ARBA" id="ARBA00022989"/>
    </source>
</evidence>
<evidence type="ECO:0000256" key="7">
    <source>
        <dbReference type="SAM" id="Phobius"/>
    </source>
</evidence>